<dbReference type="Proteomes" id="UP001500689">
    <property type="component" value="Unassembled WGS sequence"/>
</dbReference>
<evidence type="ECO:0000313" key="2">
    <source>
        <dbReference type="EMBL" id="GAA3552898.1"/>
    </source>
</evidence>
<dbReference type="Gene3D" id="3.90.226.10">
    <property type="entry name" value="2-enoyl-CoA Hydratase, Chain A, domain 1"/>
    <property type="match status" value="1"/>
</dbReference>
<dbReference type="SMART" id="SM00245">
    <property type="entry name" value="TSPc"/>
    <property type="match status" value="1"/>
</dbReference>
<evidence type="ECO:0000259" key="1">
    <source>
        <dbReference type="SMART" id="SM00245"/>
    </source>
</evidence>
<dbReference type="CDD" id="cd07563">
    <property type="entry name" value="Peptidase_S41_IRBP"/>
    <property type="match status" value="1"/>
</dbReference>
<organism evidence="2 3">
    <name type="scientific">Amycolatopsis ultiminotia</name>
    <dbReference type="NCBI Taxonomy" id="543629"/>
    <lineage>
        <taxon>Bacteria</taxon>
        <taxon>Bacillati</taxon>
        <taxon>Actinomycetota</taxon>
        <taxon>Actinomycetes</taxon>
        <taxon>Pseudonocardiales</taxon>
        <taxon>Pseudonocardiaceae</taxon>
        <taxon>Amycolatopsis</taxon>
    </lineage>
</organism>
<keyword evidence="3" id="KW-1185">Reference proteome</keyword>
<dbReference type="SUPFAM" id="SSF52096">
    <property type="entry name" value="ClpP/crotonase"/>
    <property type="match status" value="1"/>
</dbReference>
<dbReference type="PANTHER" id="PTHR11261">
    <property type="entry name" value="INTERPHOTORECEPTOR RETINOID-BINDING PROTEIN"/>
    <property type="match status" value="1"/>
</dbReference>
<dbReference type="Pfam" id="PF03572">
    <property type="entry name" value="Peptidase_S41"/>
    <property type="match status" value="1"/>
</dbReference>
<sequence length="303" mass="31935">MAETDVSPLIAHLQELVRERYILQDHAATIAADLAGSDAEIAALTPEASAAALTRRLQRACNDRHLRVRHRPEGAASDFAGAEHAARHAAEAAGNAGGFRRVQLLDDGVGLVQIAPYLSPVHLAEPYVRAAFTLLSSATALVFDLREGRGGTPETVALICGHLLGDEPVHLQDIEGLDGRPRQFWTTPAATRIEGPIRVLTSRVTFSGCEELAYNLQALGRAVVVGETTGGGAHPVESFRLTDVLELHLPTARSVNAVTGTNWEQVGVRPDLACPADDALDTAVRSLSRSPAPLPASGAPSAG</sequence>
<dbReference type="InterPro" id="IPR029045">
    <property type="entry name" value="ClpP/crotonase-like_dom_sf"/>
</dbReference>
<reference evidence="3" key="1">
    <citation type="journal article" date="2019" name="Int. J. Syst. Evol. Microbiol.">
        <title>The Global Catalogue of Microorganisms (GCM) 10K type strain sequencing project: providing services to taxonomists for standard genome sequencing and annotation.</title>
        <authorList>
            <consortium name="The Broad Institute Genomics Platform"/>
            <consortium name="The Broad Institute Genome Sequencing Center for Infectious Disease"/>
            <person name="Wu L."/>
            <person name="Ma J."/>
        </authorList>
    </citation>
    <scope>NUCLEOTIDE SEQUENCE [LARGE SCALE GENOMIC DNA]</scope>
    <source>
        <strain evidence="3">JCM 16898</strain>
    </source>
</reference>
<feature type="domain" description="Tail specific protease" evidence="1">
    <location>
        <begin position="97"/>
        <end position="275"/>
    </location>
</feature>
<dbReference type="RefSeq" id="WP_344862041.1">
    <property type="nucleotide sequence ID" value="NZ_BAAAZN010000008.1"/>
</dbReference>
<name>A0ABP6WLH3_9PSEU</name>
<gene>
    <name evidence="2" type="ORF">GCM10022222_40680</name>
</gene>
<dbReference type="EMBL" id="BAAAZN010000008">
    <property type="protein sequence ID" value="GAA3552898.1"/>
    <property type="molecule type" value="Genomic_DNA"/>
</dbReference>
<dbReference type="Gene3D" id="3.30.750.44">
    <property type="match status" value="1"/>
</dbReference>
<dbReference type="InterPro" id="IPR005151">
    <property type="entry name" value="Tail-specific_protease"/>
</dbReference>
<proteinExistence type="predicted"/>
<evidence type="ECO:0000313" key="3">
    <source>
        <dbReference type="Proteomes" id="UP001500689"/>
    </source>
</evidence>
<comment type="caution">
    <text evidence="2">The sequence shown here is derived from an EMBL/GenBank/DDBJ whole genome shotgun (WGS) entry which is preliminary data.</text>
</comment>
<protein>
    <submittedName>
        <fullName evidence="2">S41 family peptidase</fullName>
    </submittedName>
</protein>
<accession>A0ABP6WLH3</accession>
<dbReference type="PANTHER" id="PTHR11261:SF3">
    <property type="entry name" value="RETINOL-BINDING PROTEIN 3"/>
    <property type="match status" value="1"/>
</dbReference>